<name>A0A7Y0AYG3_9HYPH</name>
<proteinExistence type="predicted"/>
<keyword evidence="1" id="KW-0732">Signal</keyword>
<keyword evidence="3" id="KW-1185">Reference proteome</keyword>
<sequence>MRRRRTLSIALAFCGGALPAIAADCPIERAVYREAETNMEIRFQAASGENTPVSHRFTLATPSSKATVEGHVMFDPEIERPVAMVMHNCPEGDVTGADLAACTIWTGIIYAADKATGHIDLLPPEGAAAPDSLLLPGFGPAVSRSVIGKDLDAMPFDVFARNECSK</sequence>
<evidence type="ECO:0000256" key="1">
    <source>
        <dbReference type="SAM" id="SignalP"/>
    </source>
</evidence>
<protein>
    <submittedName>
        <fullName evidence="2">Uncharacterized protein</fullName>
    </submittedName>
</protein>
<dbReference type="RefSeq" id="WP_169593742.1">
    <property type="nucleotide sequence ID" value="NZ_JABBGK010000003.1"/>
</dbReference>
<reference evidence="2 3" key="1">
    <citation type="submission" date="2020-04" db="EMBL/GenBank/DDBJ databases">
        <title>Rhizobium sp. S-51 isolated from soil.</title>
        <authorList>
            <person name="Dahal R.H."/>
        </authorList>
    </citation>
    <scope>NUCLEOTIDE SEQUENCE [LARGE SCALE GENOMIC DNA]</scope>
    <source>
        <strain evidence="2 3">S-51</strain>
    </source>
</reference>
<gene>
    <name evidence="2" type="ORF">HHL25_16905</name>
</gene>
<dbReference type="AlphaFoldDB" id="A0A7Y0AYG3"/>
<evidence type="ECO:0000313" key="2">
    <source>
        <dbReference type="EMBL" id="NML75813.1"/>
    </source>
</evidence>
<accession>A0A7Y0AYG3</accession>
<evidence type="ECO:0000313" key="3">
    <source>
        <dbReference type="Proteomes" id="UP000541470"/>
    </source>
</evidence>
<feature type="signal peptide" evidence="1">
    <location>
        <begin position="1"/>
        <end position="22"/>
    </location>
</feature>
<comment type="caution">
    <text evidence="2">The sequence shown here is derived from an EMBL/GenBank/DDBJ whole genome shotgun (WGS) entry which is preliminary data.</text>
</comment>
<feature type="chain" id="PRO_5031567200" evidence="1">
    <location>
        <begin position="23"/>
        <end position="166"/>
    </location>
</feature>
<organism evidence="2 3">
    <name type="scientific">Rhizobium terricola</name>
    <dbReference type="NCBI Taxonomy" id="2728849"/>
    <lineage>
        <taxon>Bacteria</taxon>
        <taxon>Pseudomonadati</taxon>
        <taxon>Pseudomonadota</taxon>
        <taxon>Alphaproteobacteria</taxon>
        <taxon>Hyphomicrobiales</taxon>
        <taxon>Rhizobiaceae</taxon>
        <taxon>Rhizobium/Agrobacterium group</taxon>
        <taxon>Rhizobium</taxon>
    </lineage>
</organism>
<dbReference type="EMBL" id="JABBGK010000003">
    <property type="protein sequence ID" value="NML75813.1"/>
    <property type="molecule type" value="Genomic_DNA"/>
</dbReference>
<dbReference type="Proteomes" id="UP000541470">
    <property type="component" value="Unassembled WGS sequence"/>
</dbReference>